<reference evidence="1 2" key="1">
    <citation type="submission" date="2023-06" db="EMBL/GenBank/DDBJ databases">
        <authorList>
            <person name="Ye Y.-Q."/>
            <person name="Du Z.-J."/>
        </authorList>
    </citation>
    <scope>NUCLEOTIDE SEQUENCE [LARGE SCALE GENOMIC DNA]</scope>
    <source>
        <strain evidence="1 2">SDUM287046</strain>
    </source>
</reference>
<dbReference type="InterPro" id="IPR058060">
    <property type="entry name" value="HYC_CC_PP"/>
</dbReference>
<dbReference type="InterPro" id="IPR058512">
    <property type="entry name" value="DUF8199"/>
</dbReference>
<organism evidence="1 2">
    <name type="scientific">Aequorivita aurantiaca</name>
    <dbReference type="NCBI Taxonomy" id="3053356"/>
    <lineage>
        <taxon>Bacteria</taxon>
        <taxon>Pseudomonadati</taxon>
        <taxon>Bacteroidota</taxon>
        <taxon>Flavobacteriia</taxon>
        <taxon>Flavobacteriales</taxon>
        <taxon>Flavobacteriaceae</taxon>
        <taxon>Aequorivita</taxon>
    </lineage>
</organism>
<dbReference type="Proteomes" id="UP001244787">
    <property type="component" value="Unassembled WGS sequence"/>
</dbReference>
<gene>
    <name evidence="1" type="ORF">QRD02_06085</name>
</gene>
<dbReference type="Pfam" id="PF26622">
    <property type="entry name" value="DUF8199"/>
    <property type="match status" value="1"/>
</dbReference>
<protein>
    <recommendedName>
        <fullName evidence="3">Secreted protein</fullName>
    </recommendedName>
</protein>
<comment type="caution">
    <text evidence="1">The sequence shown here is derived from an EMBL/GenBank/DDBJ whole genome shotgun (WGS) entry which is preliminary data.</text>
</comment>
<name>A0ABT8DGX0_9FLAO</name>
<keyword evidence="2" id="KW-1185">Reference proteome</keyword>
<proteinExistence type="predicted"/>
<dbReference type="EMBL" id="JAUGQQ010000003">
    <property type="protein sequence ID" value="MDN3723944.1"/>
    <property type="molecule type" value="Genomic_DNA"/>
</dbReference>
<accession>A0ABT8DGX0</accession>
<dbReference type="RefSeq" id="WP_290254039.1">
    <property type="nucleotide sequence ID" value="NZ_JAUGQQ010000003.1"/>
</dbReference>
<dbReference type="NCBIfam" id="NF047658">
    <property type="entry name" value="HYC_CC_PP"/>
    <property type="match status" value="1"/>
</dbReference>
<evidence type="ECO:0000313" key="1">
    <source>
        <dbReference type="EMBL" id="MDN3723944.1"/>
    </source>
</evidence>
<sequence>MKKGFHKIVSVLMAFVVMFTTMSFTVDMHYCGESMVDFSLFAKAESCGMEKDQPVESCENPSMTDKSCCSDQQIVKEGSDDLKTAFHQLNLEQQTFVATFFYTYINLFEGLDENIVPFKHYSPPFIERDIQKLHETYLI</sequence>
<evidence type="ECO:0008006" key="3">
    <source>
        <dbReference type="Google" id="ProtNLM"/>
    </source>
</evidence>
<evidence type="ECO:0000313" key="2">
    <source>
        <dbReference type="Proteomes" id="UP001244787"/>
    </source>
</evidence>